<feature type="region of interest" description="Phosphoribosyl-AMP cyclohydrolase" evidence="13">
    <location>
        <begin position="1"/>
        <end position="108"/>
    </location>
</feature>
<evidence type="ECO:0000256" key="1">
    <source>
        <dbReference type="ARBA" id="ARBA00000024"/>
    </source>
</evidence>
<dbReference type="GO" id="GO:0004635">
    <property type="term" value="F:phosphoribosyl-AMP cyclohydrolase activity"/>
    <property type="evidence" value="ECO:0007669"/>
    <property type="project" value="UniProtKB-UniRule"/>
</dbReference>
<dbReference type="GO" id="GO:0000105">
    <property type="term" value="P:L-histidine biosynthetic process"/>
    <property type="evidence" value="ECO:0007669"/>
    <property type="project" value="UniProtKB-UniRule"/>
</dbReference>
<evidence type="ECO:0000256" key="8">
    <source>
        <dbReference type="ARBA" id="ARBA00022741"/>
    </source>
</evidence>
<dbReference type="EMBL" id="CP003179">
    <property type="protein sequence ID" value="AEW06201.1"/>
    <property type="molecule type" value="Genomic_DNA"/>
</dbReference>
<dbReference type="GO" id="GO:0005737">
    <property type="term" value="C:cytoplasm"/>
    <property type="evidence" value="ECO:0007669"/>
    <property type="project" value="UniProtKB-SubCell"/>
</dbReference>
<evidence type="ECO:0000256" key="12">
    <source>
        <dbReference type="ARBA" id="ARBA00023268"/>
    </source>
</evidence>
<feature type="domain" description="Phosphoribosyl-AMP cyclohydrolase" evidence="14">
    <location>
        <begin position="26"/>
        <end position="98"/>
    </location>
</feature>
<dbReference type="InterPro" id="IPR038019">
    <property type="entry name" value="PRib_AMP_CycHydrolase_sf"/>
</dbReference>
<dbReference type="InterPro" id="IPR021130">
    <property type="entry name" value="PRib-ATP_PPHydrolase-like"/>
</dbReference>
<dbReference type="CDD" id="cd11534">
    <property type="entry name" value="NTP-PPase_HisIE_like"/>
    <property type="match status" value="1"/>
</dbReference>
<evidence type="ECO:0000256" key="3">
    <source>
        <dbReference type="ARBA" id="ARBA00005169"/>
    </source>
</evidence>
<dbReference type="HAMAP" id="MF_01019">
    <property type="entry name" value="HisIE"/>
    <property type="match status" value="1"/>
</dbReference>
<evidence type="ECO:0000256" key="9">
    <source>
        <dbReference type="ARBA" id="ARBA00022801"/>
    </source>
</evidence>
<dbReference type="Gene3D" id="1.10.287.1080">
    <property type="entry name" value="MazG-like"/>
    <property type="match status" value="1"/>
</dbReference>
<comment type="similarity">
    <text evidence="6 13">In the N-terminal section; belongs to the PRA-CH family.</text>
</comment>
<dbReference type="Pfam" id="PF01502">
    <property type="entry name" value="PRA-CH"/>
    <property type="match status" value="1"/>
</dbReference>
<gene>
    <name evidence="13" type="primary">hisI</name>
    <name evidence="13" type="synonym">hisIE</name>
    <name evidence="15" type="ordered locus">Sulac_2739</name>
</gene>
<name>G8TXZ5_SULAD</name>
<dbReference type="SUPFAM" id="SSF101386">
    <property type="entry name" value="all-alpha NTP pyrophosphatases"/>
    <property type="match status" value="1"/>
</dbReference>
<dbReference type="Proteomes" id="UP000005439">
    <property type="component" value="Chromosome"/>
</dbReference>
<protein>
    <recommendedName>
        <fullName evidence="13">Histidine biosynthesis bifunctional protein HisIE</fullName>
    </recommendedName>
    <domain>
        <recommendedName>
            <fullName evidence="13">Phosphoribosyl-AMP cyclohydrolase</fullName>
            <shortName evidence="13">PRA-CH</shortName>
            <ecNumber evidence="13">3.5.4.19</ecNumber>
        </recommendedName>
    </domain>
    <domain>
        <recommendedName>
            <fullName evidence="13">Phosphoribosyl-ATP pyrophosphatase</fullName>
            <shortName evidence="13">PRA-PH</shortName>
            <ecNumber evidence="13">3.6.1.31</ecNumber>
        </recommendedName>
    </domain>
</protein>
<evidence type="ECO:0000313" key="15">
    <source>
        <dbReference type="EMBL" id="AEW06201.1"/>
    </source>
</evidence>
<keyword evidence="16" id="KW-1185">Reference proteome</keyword>
<dbReference type="EC" id="3.5.4.19" evidence="13"/>
<keyword evidence="10 13" id="KW-0067">ATP-binding</keyword>
<evidence type="ECO:0000256" key="2">
    <source>
        <dbReference type="ARBA" id="ARBA00001460"/>
    </source>
</evidence>
<dbReference type="PANTHER" id="PTHR42945">
    <property type="entry name" value="HISTIDINE BIOSYNTHESIS BIFUNCTIONAL PROTEIN"/>
    <property type="match status" value="1"/>
</dbReference>
<evidence type="ECO:0000256" key="5">
    <source>
        <dbReference type="ARBA" id="ARBA00007731"/>
    </source>
</evidence>
<accession>G8TXZ5</accession>
<dbReference type="Gene3D" id="3.10.20.810">
    <property type="entry name" value="Phosphoribosyl-AMP cyclohydrolase"/>
    <property type="match status" value="1"/>
</dbReference>
<dbReference type="NCBIfam" id="TIGR03188">
    <property type="entry name" value="histidine_hisI"/>
    <property type="match status" value="1"/>
</dbReference>
<dbReference type="HOGENOM" id="CLU_048577_3_1_9"/>
<comment type="similarity">
    <text evidence="5 13">In the C-terminal section; belongs to the PRA-PH family.</text>
</comment>
<dbReference type="GO" id="GO:0005524">
    <property type="term" value="F:ATP binding"/>
    <property type="evidence" value="ECO:0007669"/>
    <property type="project" value="UniProtKB-KW"/>
</dbReference>
<dbReference type="Pfam" id="PF01503">
    <property type="entry name" value="PRA-PH"/>
    <property type="match status" value="1"/>
</dbReference>
<keyword evidence="7 13" id="KW-0028">Amino-acid biosynthesis</keyword>
<evidence type="ECO:0000256" key="11">
    <source>
        <dbReference type="ARBA" id="ARBA00023102"/>
    </source>
</evidence>
<keyword evidence="11 13" id="KW-0368">Histidine biosynthesis</keyword>
<dbReference type="EC" id="3.6.1.31" evidence="13"/>
<evidence type="ECO:0000256" key="13">
    <source>
        <dbReference type="HAMAP-Rule" id="MF_01019"/>
    </source>
</evidence>
<sequence>MAVIHEHNKTLYPVIVQHVRTLQVLMFAFADDEALRLTRETGYAHFYSRSRQALWKKGETSGHVQPVIDIRTDCDQDTYLYLVDSPYPACHLNRDSCFGDAPKAPADPLTRLMAIIRDRLAAGDLEHSYSAKMVTGPLERLLKKIGEEAIEVIIAAAQSQSAPDTVPARATKDDLTWETVDLLYHLAALLTRFDLPLEALQAEVEHRHRPTESDA</sequence>
<dbReference type="InterPro" id="IPR008179">
    <property type="entry name" value="HisE"/>
</dbReference>
<organism evidence="15 16">
    <name type="scientific">Sulfobacillus acidophilus (strain ATCC 700253 / DSM 10332 / NAL)</name>
    <dbReference type="NCBI Taxonomy" id="679936"/>
    <lineage>
        <taxon>Bacteria</taxon>
        <taxon>Bacillati</taxon>
        <taxon>Bacillota</taxon>
        <taxon>Clostridia</taxon>
        <taxon>Eubacteriales</taxon>
        <taxon>Clostridiales Family XVII. Incertae Sedis</taxon>
        <taxon>Sulfobacillus</taxon>
    </lineage>
</organism>
<keyword evidence="12 13" id="KW-0511">Multifunctional enzyme</keyword>
<dbReference type="HAMAP" id="MF_01020">
    <property type="entry name" value="HisE"/>
    <property type="match status" value="1"/>
</dbReference>
<dbReference type="UniPathway" id="UPA00031">
    <property type="reaction ID" value="UER00007"/>
</dbReference>
<feature type="region of interest" description="Phosphoribosyl-ATP pyrophosphohydrolase" evidence="13">
    <location>
        <begin position="109"/>
        <end position="215"/>
    </location>
</feature>
<evidence type="ECO:0000256" key="10">
    <source>
        <dbReference type="ARBA" id="ARBA00022840"/>
    </source>
</evidence>
<dbReference type="NCBIfam" id="NF002747">
    <property type="entry name" value="PRK02759.1"/>
    <property type="match status" value="1"/>
</dbReference>
<evidence type="ECO:0000259" key="14">
    <source>
        <dbReference type="Pfam" id="PF01502"/>
    </source>
</evidence>
<evidence type="ECO:0000256" key="6">
    <source>
        <dbReference type="ARBA" id="ARBA00008299"/>
    </source>
</evidence>
<dbReference type="KEGG" id="sap:Sulac_2739"/>
<reference evidence="15 16" key="2">
    <citation type="journal article" date="2012" name="Stand. Genomic Sci.">
        <title>Complete genome sequence of the moderately thermophilic mineral-sulfide-oxidizing firmicute Sulfobacillus acidophilus type strain (NAL(T)).</title>
        <authorList>
            <person name="Anderson I."/>
            <person name="Chertkov O."/>
            <person name="Chen A."/>
            <person name="Saunders E."/>
            <person name="Lapidus A."/>
            <person name="Nolan M."/>
            <person name="Lucas S."/>
            <person name="Hammon N."/>
            <person name="Deshpande S."/>
            <person name="Cheng J.F."/>
            <person name="Han C."/>
            <person name="Tapia R."/>
            <person name="Goodwin L.A."/>
            <person name="Pitluck S."/>
            <person name="Liolios K."/>
            <person name="Pagani I."/>
            <person name="Ivanova N."/>
            <person name="Mikhailova N."/>
            <person name="Pati A."/>
            <person name="Palaniappan K."/>
            <person name="Land M."/>
            <person name="Pan C."/>
            <person name="Rohde M."/>
            <person name="Pukall R."/>
            <person name="Goker M."/>
            <person name="Detter J.C."/>
            <person name="Woyke T."/>
            <person name="Bristow J."/>
            <person name="Eisen J.A."/>
            <person name="Markowitz V."/>
            <person name="Hugenholtz P."/>
            <person name="Kyrpides N.C."/>
            <person name="Klenk H.P."/>
            <person name="Mavromatis K."/>
        </authorList>
    </citation>
    <scope>NUCLEOTIDE SEQUENCE [LARGE SCALE GENOMIC DNA]</scope>
    <source>
        <strain evidence="16">ATCC 700253 / DSM 10332 / NAL</strain>
    </source>
</reference>
<keyword evidence="8 13" id="KW-0547">Nucleotide-binding</keyword>
<comment type="pathway">
    <text evidence="4 13">Amino-acid biosynthesis; L-histidine biosynthesis; L-histidine from 5-phospho-alpha-D-ribose 1-diphosphate: step 2/9.</text>
</comment>
<proteinExistence type="inferred from homology"/>
<keyword evidence="13" id="KW-0963">Cytoplasm</keyword>
<comment type="subcellular location">
    <subcellularLocation>
        <location evidence="13">Cytoplasm</location>
    </subcellularLocation>
</comment>
<keyword evidence="9 13" id="KW-0378">Hydrolase</keyword>
<dbReference type="STRING" id="679936.Sulac_2739"/>
<dbReference type="AlphaFoldDB" id="G8TXZ5"/>
<comment type="pathway">
    <text evidence="3 13">Amino-acid biosynthesis; L-histidine biosynthesis; L-histidine from 5-phospho-alpha-D-ribose 1-diphosphate: step 3/9.</text>
</comment>
<reference evidence="16" key="1">
    <citation type="submission" date="2011-12" db="EMBL/GenBank/DDBJ databases">
        <title>The complete genome of chromosome of Sulfobacillus acidophilus DSM 10332.</title>
        <authorList>
            <person name="Lucas S."/>
            <person name="Han J."/>
            <person name="Lapidus A."/>
            <person name="Bruce D."/>
            <person name="Goodwin L."/>
            <person name="Pitluck S."/>
            <person name="Peters L."/>
            <person name="Kyrpides N."/>
            <person name="Mavromatis K."/>
            <person name="Ivanova N."/>
            <person name="Mikhailova N."/>
            <person name="Chertkov O."/>
            <person name="Saunders E."/>
            <person name="Detter J.C."/>
            <person name="Tapia R."/>
            <person name="Han C."/>
            <person name="Land M."/>
            <person name="Hauser L."/>
            <person name="Markowitz V."/>
            <person name="Cheng J.-F."/>
            <person name="Hugenholtz P."/>
            <person name="Woyke T."/>
            <person name="Wu D."/>
            <person name="Pukall R."/>
            <person name="Gehrich-Schroeter G."/>
            <person name="Schneider S."/>
            <person name="Klenk H.-P."/>
            <person name="Eisen J.A."/>
        </authorList>
    </citation>
    <scope>NUCLEOTIDE SEQUENCE [LARGE SCALE GENOMIC DNA]</scope>
    <source>
        <strain evidence="16">ATCC 700253 / DSM 10332 / NAL</strain>
    </source>
</reference>
<evidence type="ECO:0000256" key="4">
    <source>
        <dbReference type="ARBA" id="ARBA00005204"/>
    </source>
</evidence>
<comment type="catalytic activity">
    <reaction evidence="2 13">
        <text>1-(5-phospho-beta-D-ribosyl)-ATP + H2O = 1-(5-phospho-beta-D-ribosyl)-5'-AMP + diphosphate + H(+)</text>
        <dbReference type="Rhea" id="RHEA:22828"/>
        <dbReference type="ChEBI" id="CHEBI:15377"/>
        <dbReference type="ChEBI" id="CHEBI:15378"/>
        <dbReference type="ChEBI" id="CHEBI:33019"/>
        <dbReference type="ChEBI" id="CHEBI:59457"/>
        <dbReference type="ChEBI" id="CHEBI:73183"/>
        <dbReference type="EC" id="3.6.1.31"/>
    </reaction>
</comment>
<dbReference type="InterPro" id="IPR002496">
    <property type="entry name" value="PRib_AMP_CycHydrolase_dom"/>
</dbReference>
<dbReference type="GO" id="GO:0004636">
    <property type="term" value="F:phosphoribosyl-ATP diphosphatase activity"/>
    <property type="evidence" value="ECO:0007669"/>
    <property type="project" value="UniProtKB-UniRule"/>
</dbReference>
<comment type="catalytic activity">
    <reaction evidence="1 13">
        <text>1-(5-phospho-beta-D-ribosyl)-5'-AMP + H2O = 1-(5-phospho-beta-D-ribosyl)-5-[(5-phospho-beta-D-ribosylamino)methylideneamino]imidazole-4-carboxamide</text>
        <dbReference type="Rhea" id="RHEA:20049"/>
        <dbReference type="ChEBI" id="CHEBI:15377"/>
        <dbReference type="ChEBI" id="CHEBI:58435"/>
        <dbReference type="ChEBI" id="CHEBI:59457"/>
        <dbReference type="EC" id="3.5.4.19"/>
    </reaction>
</comment>
<evidence type="ECO:0000313" key="16">
    <source>
        <dbReference type="Proteomes" id="UP000005439"/>
    </source>
</evidence>
<evidence type="ECO:0000256" key="7">
    <source>
        <dbReference type="ARBA" id="ARBA00022605"/>
    </source>
</evidence>
<dbReference type="FunFam" id="3.10.20.810:FF:000001">
    <property type="entry name" value="Histidine biosynthesis bifunctional protein HisIE"/>
    <property type="match status" value="1"/>
</dbReference>
<dbReference type="SUPFAM" id="SSF141734">
    <property type="entry name" value="HisI-like"/>
    <property type="match status" value="1"/>
</dbReference>
<dbReference type="PATRIC" id="fig|679936.5.peg.2832"/>
<dbReference type="InterPro" id="IPR023019">
    <property type="entry name" value="His_synth_HisIE"/>
</dbReference>
<dbReference type="PANTHER" id="PTHR42945:SF1">
    <property type="entry name" value="HISTIDINE BIOSYNTHESIS BIFUNCTIONAL PROTEIN HIS7"/>
    <property type="match status" value="1"/>
</dbReference>